<dbReference type="InterPro" id="IPR000375">
    <property type="entry name" value="Dynamin_stalk"/>
</dbReference>
<dbReference type="InterPro" id="IPR045063">
    <property type="entry name" value="Dynamin_N"/>
</dbReference>
<dbReference type="GO" id="GO:0005739">
    <property type="term" value="C:mitochondrion"/>
    <property type="evidence" value="ECO:0007669"/>
    <property type="project" value="TreeGrafter"/>
</dbReference>
<dbReference type="GO" id="GO:0005874">
    <property type="term" value="C:microtubule"/>
    <property type="evidence" value="ECO:0007669"/>
    <property type="project" value="TreeGrafter"/>
</dbReference>
<dbReference type="GO" id="GO:0005525">
    <property type="term" value="F:GTP binding"/>
    <property type="evidence" value="ECO:0007669"/>
    <property type="project" value="InterPro"/>
</dbReference>
<dbReference type="GO" id="GO:0006897">
    <property type="term" value="P:endocytosis"/>
    <property type="evidence" value="ECO:0007669"/>
    <property type="project" value="TreeGrafter"/>
</dbReference>
<dbReference type="PANTHER" id="PTHR11566">
    <property type="entry name" value="DYNAMIN"/>
    <property type="match status" value="1"/>
</dbReference>
<dbReference type="GO" id="GO:0003924">
    <property type="term" value="F:GTPase activity"/>
    <property type="evidence" value="ECO:0007669"/>
    <property type="project" value="InterPro"/>
</dbReference>
<dbReference type="PROSITE" id="PS51718">
    <property type="entry name" value="G_DYNAMIN_2"/>
    <property type="match status" value="1"/>
</dbReference>
<keyword evidence="2" id="KW-0342">GTP-binding</keyword>
<protein>
    <recommendedName>
        <fullName evidence="8">Dynamin GTPase</fullName>
    </recommendedName>
</protein>
<keyword evidence="1" id="KW-0547">Nucleotide-binding</keyword>
<evidence type="ECO:0000256" key="2">
    <source>
        <dbReference type="ARBA" id="ARBA00023134"/>
    </source>
</evidence>
<dbReference type="CDD" id="cd08771">
    <property type="entry name" value="DLP_1"/>
    <property type="match status" value="1"/>
</dbReference>
<dbReference type="InterPro" id="IPR020850">
    <property type="entry name" value="GED_dom"/>
</dbReference>
<evidence type="ECO:0000313" key="6">
    <source>
        <dbReference type="EMBL" id="KAH1900112.1"/>
    </source>
</evidence>
<feature type="domain" description="Dynamin-type G" evidence="5">
    <location>
        <begin position="37"/>
        <end position="321"/>
    </location>
</feature>
<dbReference type="Pfam" id="PF00350">
    <property type="entry name" value="Dynamin_N"/>
    <property type="match status" value="1"/>
</dbReference>
<dbReference type="SUPFAM" id="SSF52540">
    <property type="entry name" value="P-loop containing nucleoside triphosphate hydrolases"/>
    <property type="match status" value="1"/>
</dbReference>
<dbReference type="GO" id="GO:0048312">
    <property type="term" value="P:intracellular distribution of mitochondria"/>
    <property type="evidence" value="ECO:0007669"/>
    <property type="project" value="TreeGrafter"/>
</dbReference>
<evidence type="ECO:0000259" key="5">
    <source>
        <dbReference type="PROSITE" id="PS51718"/>
    </source>
</evidence>
<evidence type="ECO:0000256" key="1">
    <source>
        <dbReference type="ARBA" id="ARBA00022741"/>
    </source>
</evidence>
<dbReference type="Proteomes" id="UP000813423">
    <property type="component" value="Unassembled WGS sequence"/>
</dbReference>
<name>A0A9P8NDT2_ASPFM</name>
<dbReference type="InterPro" id="IPR001401">
    <property type="entry name" value="Dynamin_GTPase"/>
</dbReference>
<evidence type="ECO:0000313" key="7">
    <source>
        <dbReference type="Proteomes" id="UP000813423"/>
    </source>
</evidence>
<dbReference type="PANTHER" id="PTHR11566:SF21">
    <property type="entry name" value="DYNAMIN RELATED PROTEIN 1, ISOFORM A"/>
    <property type="match status" value="1"/>
</dbReference>
<dbReference type="SMART" id="SM00053">
    <property type="entry name" value="DYNc"/>
    <property type="match status" value="1"/>
</dbReference>
<dbReference type="InterPro" id="IPR022812">
    <property type="entry name" value="Dynamin"/>
</dbReference>
<dbReference type="InterPro" id="IPR027417">
    <property type="entry name" value="P-loop_NTPase"/>
</dbReference>
<evidence type="ECO:0000259" key="4">
    <source>
        <dbReference type="PROSITE" id="PS51388"/>
    </source>
</evidence>
<evidence type="ECO:0000256" key="3">
    <source>
        <dbReference type="SAM" id="MobiDB-lite"/>
    </source>
</evidence>
<evidence type="ECO:0008006" key="8">
    <source>
        <dbReference type="Google" id="ProtNLM"/>
    </source>
</evidence>
<sequence length="747" mass="84080">MVLRKLSSPSLEALCSKEQIELLDSIDHLRLQGINHYISLPQIIVCGDQSSGKSSVLEAISGVSFPIRSSLCTRFPTELVLRKSSQVGVCVSIVPHRSRSESEREALAQFHEELDSFEGLPQLIENAKSAMGIYTYAKSFSNDLLRVEVSGPDRPHLTIVDLPGLIHSETKQQSAADVELVHDVVKSYMEEPRSIILAVVSAKNDVPNQIVLKLARAADPHGTRTLGVITKPDTLVRGSDSEAQFVSLAKNQEVEFRLGWHALKNMDTDKGAWTLAERDKEEHAFFASGVWEALPRSHVGIDQLRKRLSKLLLAQIATELPSLMQEIKAKLEDCSQKLEKLGEPRTTEEEQRSYLFHCSQSFQNLVKSAVEGTYSDPFFENAKSETGYKRRLRAVVQNLNEQFTSRMKRRGHYYEIDDEDDENGESLGGQVFISREHYIRHVENLLRRTRGKELPGTFNSTIINDLFLEQSKPWEKLTSEHVREVWEAAKAFVKIAVTEVTDMSTSSAILMEVFDPSLDNILKSLEHKTGEMFRAYREGHPITYNHSFTDSLQQTRQDILMPRLSYAIRRFFQVPQLTSSQCLDDTFDLLHLRDSLMESLKADTARFAALQALDCMRAYYEVALKRFVDGIAIEVIETALVQALVKIFSPITVYNMPSSLVTRIAGESKESHDMREQLSQKLKTLRNGFETCRRFLPVPSLVEPSRIQHASVVANSSEASPVYKSSDKDTASETSVSLASMPASPAI</sequence>
<dbReference type="AlphaFoldDB" id="A0A9P8NDT2"/>
<dbReference type="Gene3D" id="1.20.120.1240">
    <property type="entry name" value="Dynamin, middle domain"/>
    <property type="match status" value="1"/>
</dbReference>
<reference evidence="6" key="1">
    <citation type="submission" date="2021-08" db="EMBL/GenBank/DDBJ databases">
        <title>Global Aspergillus fumigatus from environmental and clinical sources.</title>
        <authorList>
            <person name="Barber A."/>
            <person name="Sae-Ong T."/>
        </authorList>
    </citation>
    <scope>NUCLEOTIDE SEQUENCE</scope>
    <source>
        <strain evidence="6">NRZ-2016-071</strain>
    </source>
</reference>
<feature type="region of interest" description="Disordered" evidence="3">
    <location>
        <begin position="716"/>
        <end position="747"/>
    </location>
</feature>
<dbReference type="GO" id="GO:0016020">
    <property type="term" value="C:membrane"/>
    <property type="evidence" value="ECO:0007669"/>
    <property type="project" value="TreeGrafter"/>
</dbReference>
<feature type="domain" description="GED" evidence="4">
    <location>
        <begin position="609"/>
        <end position="700"/>
    </location>
</feature>
<dbReference type="InterPro" id="IPR030381">
    <property type="entry name" value="G_DYNAMIN_dom"/>
</dbReference>
<dbReference type="EMBL" id="JAIBSC010000079">
    <property type="protein sequence ID" value="KAH1900112.1"/>
    <property type="molecule type" value="Genomic_DNA"/>
</dbReference>
<organism evidence="6 7">
    <name type="scientific">Aspergillus fumigatus</name>
    <name type="common">Neosartorya fumigata</name>
    <dbReference type="NCBI Taxonomy" id="746128"/>
    <lineage>
        <taxon>Eukaryota</taxon>
        <taxon>Fungi</taxon>
        <taxon>Dikarya</taxon>
        <taxon>Ascomycota</taxon>
        <taxon>Pezizomycotina</taxon>
        <taxon>Eurotiomycetes</taxon>
        <taxon>Eurotiomycetidae</taxon>
        <taxon>Eurotiales</taxon>
        <taxon>Aspergillaceae</taxon>
        <taxon>Aspergillus</taxon>
        <taxon>Aspergillus subgen. Fumigati</taxon>
    </lineage>
</organism>
<dbReference type="GO" id="GO:0008017">
    <property type="term" value="F:microtubule binding"/>
    <property type="evidence" value="ECO:0007669"/>
    <property type="project" value="TreeGrafter"/>
</dbReference>
<dbReference type="GO" id="GO:0016559">
    <property type="term" value="P:peroxisome fission"/>
    <property type="evidence" value="ECO:0007669"/>
    <property type="project" value="TreeGrafter"/>
</dbReference>
<dbReference type="FunFam" id="3.40.50.300:FF:001425">
    <property type="entry name" value="Dynamin GTPase, putative"/>
    <property type="match status" value="1"/>
</dbReference>
<dbReference type="PROSITE" id="PS51388">
    <property type="entry name" value="GED"/>
    <property type="match status" value="1"/>
</dbReference>
<comment type="caution">
    <text evidence="6">The sequence shown here is derived from an EMBL/GenBank/DDBJ whole genome shotgun (WGS) entry which is preliminary data.</text>
</comment>
<dbReference type="PRINTS" id="PR00195">
    <property type="entry name" value="DYNAMIN"/>
</dbReference>
<proteinExistence type="predicted"/>
<gene>
    <name evidence="6" type="ORF">KXV57_008632</name>
</gene>
<accession>A0A9P8NDT2</accession>
<dbReference type="Gene3D" id="3.40.50.300">
    <property type="entry name" value="P-loop containing nucleotide triphosphate hydrolases"/>
    <property type="match status" value="1"/>
</dbReference>
<dbReference type="Pfam" id="PF01031">
    <property type="entry name" value="Dynamin_M"/>
    <property type="match status" value="1"/>
</dbReference>
<dbReference type="GO" id="GO:0000266">
    <property type="term" value="P:mitochondrial fission"/>
    <property type="evidence" value="ECO:0007669"/>
    <property type="project" value="TreeGrafter"/>
</dbReference>